<evidence type="ECO:0000256" key="3">
    <source>
        <dbReference type="ARBA" id="ARBA00022475"/>
    </source>
</evidence>
<feature type="transmembrane region" description="Helical" evidence="10">
    <location>
        <begin position="62"/>
        <end position="86"/>
    </location>
</feature>
<feature type="transmembrane region" description="Helical" evidence="10">
    <location>
        <begin position="39"/>
        <end position="56"/>
    </location>
</feature>
<dbReference type="GO" id="GO:0015192">
    <property type="term" value="F:L-phenylalanine transmembrane transporter activity"/>
    <property type="evidence" value="ECO:0007669"/>
    <property type="project" value="TreeGrafter"/>
</dbReference>
<feature type="transmembrane region" description="Helical" evidence="10">
    <location>
        <begin position="259"/>
        <end position="282"/>
    </location>
</feature>
<comment type="subcellular location">
    <subcellularLocation>
        <location evidence="1">Cell membrane</location>
        <topology evidence="1">Multi-pass membrane protein</topology>
    </subcellularLocation>
</comment>
<reference evidence="11 12" key="1">
    <citation type="submission" date="2016-02" db="EMBL/GenBank/DDBJ databases">
        <title>Anaerosporomusa subterraneum gen. nov., sp. nov., a spore-forming obligate anaerobe isolated from saprolite.</title>
        <authorList>
            <person name="Choi J.K."/>
            <person name="Shah M."/>
            <person name="Yee N."/>
        </authorList>
    </citation>
    <scope>NUCLEOTIDE SEQUENCE [LARGE SCALE GENOMIC DNA]</scope>
    <source>
        <strain evidence="11 12">RU4</strain>
    </source>
</reference>
<dbReference type="InterPro" id="IPR052157">
    <property type="entry name" value="BCAA_transport_permease"/>
</dbReference>
<comment type="caution">
    <text evidence="11">The sequence shown here is derived from an EMBL/GenBank/DDBJ whole genome shotgun (WGS) entry which is preliminary data.</text>
</comment>
<dbReference type="GO" id="GO:0015808">
    <property type="term" value="P:L-alanine transport"/>
    <property type="evidence" value="ECO:0007669"/>
    <property type="project" value="TreeGrafter"/>
</dbReference>
<evidence type="ECO:0000256" key="7">
    <source>
        <dbReference type="ARBA" id="ARBA00022989"/>
    </source>
</evidence>
<accession>A0A154BSI6</accession>
<dbReference type="GO" id="GO:0042941">
    <property type="term" value="P:D-alanine transmembrane transport"/>
    <property type="evidence" value="ECO:0007669"/>
    <property type="project" value="TreeGrafter"/>
</dbReference>
<evidence type="ECO:0000256" key="1">
    <source>
        <dbReference type="ARBA" id="ARBA00004651"/>
    </source>
</evidence>
<dbReference type="EMBL" id="LSGP01000013">
    <property type="protein sequence ID" value="KYZ76963.1"/>
    <property type="molecule type" value="Genomic_DNA"/>
</dbReference>
<feature type="transmembrane region" description="Helical" evidence="10">
    <location>
        <begin position="231"/>
        <end position="253"/>
    </location>
</feature>
<dbReference type="CDD" id="cd06582">
    <property type="entry name" value="TM_PBP1_LivH_like"/>
    <property type="match status" value="1"/>
</dbReference>
<keyword evidence="12" id="KW-1185">Reference proteome</keyword>
<feature type="transmembrane region" description="Helical" evidence="10">
    <location>
        <begin position="6"/>
        <end position="27"/>
    </location>
</feature>
<evidence type="ECO:0000256" key="8">
    <source>
        <dbReference type="ARBA" id="ARBA00023136"/>
    </source>
</evidence>
<dbReference type="PANTHER" id="PTHR11795:SF371">
    <property type="entry name" value="HIGH-AFFINITY BRANCHED-CHAIN AMINO ACID TRANSPORT SYSTEM PERMEASE PROTEIN LIVH"/>
    <property type="match status" value="1"/>
</dbReference>
<sequence length="296" mass="31486">MSLQQLVNGMSLGSVYALIAVGFAMVFNILKFSNFSHGGLMTLTAYIGYVGTILFVKQLDSIPLFLATITTAAIAGGVVAMGVERVAFRRLRNNNSPVIYYFISSITMGILMENLVTVFASSNFYSYPKFFASTAITFLSITIAVSDLLMLLFSTCALCIIMWVLYKTKIGLAIRALSYDVNTASLMGMDPNFVVMVTFIASGVLGGISGVFLGINYTLYPQLGQLIVKGFIASVIGGLGSITGAMIGAVLLGVVEVTLIGLVGAGIAPAFLFIIMLLFLLIRPRGIAGVIVQEKA</sequence>
<proteinExistence type="inferred from homology"/>
<evidence type="ECO:0000256" key="10">
    <source>
        <dbReference type="SAM" id="Phobius"/>
    </source>
</evidence>
<dbReference type="Proteomes" id="UP000076268">
    <property type="component" value="Unassembled WGS sequence"/>
</dbReference>
<feature type="transmembrane region" description="Helical" evidence="10">
    <location>
        <begin position="193"/>
        <end position="219"/>
    </location>
</feature>
<dbReference type="InterPro" id="IPR001851">
    <property type="entry name" value="ABC_transp_permease"/>
</dbReference>
<keyword evidence="4" id="KW-0997">Cell inner membrane</keyword>
<organism evidence="11 12">
    <name type="scientific">Anaerosporomusa subterranea</name>
    <dbReference type="NCBI Taxonomy" id="1794912"/>
    <lineage>
        <taxon>Bacteria</taxon>
        <taxon>Bacillati</taxon>
        <taxon>Bacillota</taxon>
        <taxon>Negativicutes</taxon>
        <taxon>Acetonemataceae</taxon>
        <taxon>Anaerosporomusa</taxon>
    </lineage>
</organism>
<dbReference type="GO" id="GO:1903806">
    <property type="term" value="P:L-isoleucine import across plasma membrane"/>
    <property type="evidence" value="ECO:0007669"/>
    <property type="project" value="TreeGrafter"/>
</dbReference>
<keyword evidence="7 10" id="KW-1133">Transmembrane helix</keyword>
<comment type="similarity">
    <text evidence="9">Belongs to the binding-protein-dependent transport system permease family. LivHM subfamily.</text>
</comment>
<keyword evidence="5 10" id="KW-0812">Transmembrane</keyword>
<keyword evidence="3" id="KW-1003">Cell membrane</keyword>
<name>A0A154BSI6_ANASB</name>
<evidence type="ECO:0000256" key="4">
    <source>
        <dbReference type="ARBA" id="ARBA00022519"/>
    </source>
</evidence>
<evidence type="ECO:0000256" key="5">
    <source>
        <dbReference type="ARBA" id="ARBA00022692"/>
    </source>
</evidence>
<feature type="transmembrane region" description="Helical" evidence="10">
    <location>
        <begin position="98"/>
        <end position="118"/>
    </location>
</feature>
<keyword evidence="6" id="KW-0029">Amino-acid transport</keyword>
<dbReference type="STRING" id="1794912.AXX12_02125"/>
<gene>
    <name evidence="11" type="ORF">AXX12_02125</name>
</gene>
<dbReference type="GO" id="GO:0005304">
    <property type="term" value="F:L-valine transmembrane transporter activity"/>
    <property type="evidence" value="ECO:0007669"/>
    <property type="project" value="TreeGrafter"/>
</dbReference>
<dbReference type="RefSeq" id="WP_066238420.1">
    <property type="nucleotide sequence ID" value="NZ_LSGP01000013.1"/>
</dbReference>
<keyword evidence="8 10" id="KW-0472">Membrane</keyword>
<dbReference type="Pfam" id="PF02653">
    <property type="entry name" value="BPD_transp_2"/>
    <property type="match status" value="1"/>
</dbReference>
<protein>
    <submittedName>
        <fullName evidence="11">ABC transporter permease</fullName>
    </submittedName>
</protein>
<dbReference type="GO" id="GO:0005886">
    <property type="term" value="C:plasma membrane"/>
    <property type="evidence" value="ECO:0007669"/>
    <property type="project" value="UniProtKB-SubCell"/>
</dbReference>
<evidence type="ECO:0000313" key="11">
    <source>
        <dbReference type="EMBL" id="KYZ76963.1"/>
    </source>
</evidence>
<evidence type="ECO:0000313" key="12">
    <source>
        <dbReference type="Proteomes" id="UP000076268"/>
    </source>
</evidence>
<evidence type="ECO:0000256" key="9">
    <source>
        <dbReference type="ARBA" id="ARBA00037998"/>
    </source>
</evidence>
<dbReference type="PANTHER" id="PTHR11795">
    <property type="entry name" value="BRANCHED-CHAIN AMINO ACID TRANSPORT SYSTEM PERMEASE PROTEIN LIVH"/>
    <property type="match status" value="1"/>
</dbReference>
<dbReference type="GO" id="GO:0015188">
    <property type="term" value="F:L-isoleucine transmembrane transporter activity"/>
    <property type="evidence" value="ECO:0007669"/>
    <property type="project" value="TreeGrafter"/>
</dbReference>
<dbReference type="OrthoDB" id="9807115at2"/>
<keyword evidence="2" id="KW-0813">Transport</keyword>
<evidence type="ECO:0000256" key="2">
    <source>
        <dbReference type="ARBA" id="ARBA00022448"/>
    </source>
</evidence>
<feature type="transmembrane region" description="Helical" evidence="10">
    <location>
        <begin position="148"/>
        <end position="166"/>
    </location>
</feature>
<dbReference type="AlphaFoldDB" id="A0A154BSI6"/>
<evidence type="ECO:0000256" key="6">
    <source>
        <dbReference type="ARBA" id="ARBA00022970"/>
    </source>
</evidence>
<dbReference type="GO" id="GO:0015190">
    <property type="term" value="F:L-leucine transmembrane transporter activity"/>
    <property type="evidence" value="ECO:0007669"/>
    <property type="project" value="TreeGrafter"/>
</dbReference>